<comment type="caution">
    <text evidence="3">The sequence shown here is derived from an EMBL/GenBank/DDBJ whole genome shotgun (WGS) entry which is preliminary data.</text>
</comment>
<dbReference type="AlphaFoldDB" id="A0A4Y2N1A9"/>
<organism evidence="3 4">
    <name type="scientific">Araneus ventricosus</name>
    <name type="common">Orbweaver spider</name>
    <name type="synonym">Epeira ventricosa</name>
    <dbReference type="NCBI Taxonomy" id="182803"/>
    <lineage>
        <taxon>Eukaryota</taxon>
        <taxon>Metazoa</taxon>
        <taxon>Ecdysozoa</taxon>
        <taxon>Arthropoda</taxon>
        <taxon>Chelicerata</taxon>
        <taxon>Arachnida</taxon>
        <taxon>Araneae</taxon>
        <taxon>Araneomorphae</taxon>
        <taxon>Entelegynae</taxon>
        <taxon>Araneoidea</taxon>
        <taxon>Araneidae</taxon>
        <taxon>Araneus</taxon>
    </lineage>
</organism>
<feature type="coiled-coil region" evidence="1">
    <location>
        <begin position="9"/>
        <end position="43"/>
    </location>
</feature>
<dbReference type="Proteomes" id="UP000499080">
    <property type="component" value="Unassembled WGS sequence"/>
</dbReference>
<feature type="non-terminal residue" evidence="3">
    <location>
        <position position="113"/>
    </location>
</feature>
<protein>
    <submittedName>
        <fullName evidence="3">Uncharacterized protein</fullName>
    </submittedName>
</protein>
<name>A0A4Y2N1A9_ARAVE</name>
<evidence type="ECO:0000313" key="3">
    <source>
        <dbReference type="EMBL" id="GBN33171.1"/>
    </source>
</evidence>
<evidence type="ECO:0000256" key="1">
    <source>
        <dbReference type="SAM" id="Coils"/>
    </source>
</evidence>
<reference evidence="3 4" key="1">
    <citation type="journal article" date="2019" name="Sci. Rep.">
        <title>Orb-weaving spider Araneus ventricosus genome elucidates the spidroin gene catalogue.</title>
        <authorList>
            <person name="Kono N."/>
            <person name="Nakamura H."/>
            <person name="Ohtoshi R."/>
            <person name="Moran D.A.P."/>
            <person name="Shinohara A."/>
            <person name="Yoshida Y."/>
            <person name="Fujiwara M."/>
            <person name="Mori M."/>
            <person name="Tomita M."/>
            <person name="Arakawa K."/>
        </authorList>
    </citation>
    <scope>NUCLEOTIDE SEQUENCE [LARGE SCALE GENOMIC DNA]</scope>
</reference>
<evidence type="ECO:0000256" key="2">
    <source>
        <dbReference type="SAM" id="MobiDB-lite"/>
    </source>
</evidence>
<keyword evidence="1" id="KW-0175">Coiled coil</keyword>
<proteinExistence type="predicted"/>
<accession>A0A4Y2N1A9</accession>
<sequence>MIGSLANDFKMVKNEVKFLQGDIKNFKEERHSLLLQIQEKNRLVENSKNNNNSLVKMKSYYDKKKSEPSNDCLCTTTGAHVRLKAWRSWDEDDDDSSENSDDEPGMQRPKRNC</sequence>
<feature type="compositionally biased region" description="Acidic residues" evidence="2">
    <location>
        <begin position="90"/>
        <end position="104"/>
    </location>
</feature>
<evidence type="ECO:0000313" key="4">
    <source>
        <dbReference type="Proteomes" id="UP000499080"/>
    </source>
</evidence>
<feature type="region of interest" description="Disordered" evidence="2">
    <location>
        <begin position="88"/>
        <end position="113"/>
    </location>
</feature>
<gene>
    <name evidence="3" type="ORF">AVEN_82073_1</name>
</gene>
<keyword evidence="4" id="KW-1185">Reference proteome</keyword>
<dbReference type="EMBL" id="BGPR01008344">
    <property type="protein sequence ID" value="GBN33171.1"/>
    <property type="molecule type" value="Genomic_DNA"/>
</dbReference>